<dbReference type="Gene3D" id="3.30.200.20">
    <property type="entry name" value="Phosphorylase Kinase, domain 1"/>
    <property type="match status" value="1"/>
</dbReference>
<keyword evidence="3" id="KW-0723">Serine/threonine-protein kinase</keyword>
<dbReference type="Pfam" id="PF00069">
    <property type="entry name" value="Pkinase"/>
    <property type="match status" value="1"/>
</dbReference>
<evidence type="ECO:0000256" key="5">
    <source>
        <dbReference type="ARBA" id="ARBA00022741"/>
    </source>
</evidence>
<evidence type="ECO:0000256" key="12">
    <source>
        <dbReference type="SAM" id="MobiDB-lite"/>
    </source>
</evidence>
<comment type="caution">
    <text evidence="14">The sequence shown here is derived from an EMBL/GenBank/DDBJ whole genome shotgun (WGS) entry which is preliminary data.</text>
</comment>
<dbReference type="GO" id="GO:0004674">
    <property type="term" value="F:protein serine/threonine kinase activity"/>
    <property type="evidence" value="ECO:0007669"/>
    <property type="project" value="UniProtKB-KW"/>
</dbReference>
<dbReference type="STRING" id="75743.A0A401Q5N1"/>
<dbReference type="SUPFAM" id="SSF56112">
    <property type="entry name" value="Protein kinase-like (PK-like)"/>
    <property type="match status" value="1"/>
</dbReference>
<feature type="compositionally biased region" description="Polar residues" evidence="12">
    <location>
        <begin position="296"/>
        <end position="305"/>
    </location>
</feature>
<evidence type="ECO:0000256" key="3">
    <source>
        <dbReference type="ARBA" id="ARBA00022527"/>
    </source>
</evidence>
<dbReference type="InterPro" id="IPR051131">
    <property type="entry name" value="NEK_Ser/Thr_kinase_NIMA"/>
</dbReference>
<feature type="domain" description="Protein kinase" evidence="13">
    <location>
        <begin position="4"/>
        <end position="266"/>
    </location>
</feature>
<dbReference type="InterPro" id="IPR011009">
    <property type="entry name" value="Kinase-like_dom_sf"/>
</dbReference>
<evidence type="ECO:0000313" key="14">
    <source>
        <dbReference type="EMBL" id="GCB80665.1"/>
    </source>
</evidence>
<dbReference type="OMA" id="RQWDARA"/>
<organism evidence="14 15">
    <name type="scientific">Scyliorhinus torazame</name>
    <name type="common">Cloudy catshark</name>
    <name type="synonym">Catulus torazame</name>
    <dbReference type="NCBI Taxonomy" id="75743"/>
    <lineage>
        <taxon>Eukaryota</taxon>
        <taxon>Metazoa</taxon>
        <taxon>Chordata</taxon>
        <taxon>Craniata</taxon>
        <taxon>Vertebrata</taxon>
        <taxon>Chondrichthyes</taxon>
        <taxon>Elasmobranchii</taxon>
        <taxon>Galeomorphii</taxon>
        <taxon>Galeoidea</taxon>
        <taxon>Carcharhiniformes</taxon>
        <taxon>Scyliorhinidae</taxon>
        <taxon>Scyliorhinus</taxon>
    </lineage>
</organism>
<protein>
    <recommendedName>
        <fullName evidence="2">non-specific serine/threonine protein kinase</fullName>
        <ecNumber evidence="2">2.7.11.1</ecNumber>
    </recommendedName>
</protein>
<feature type="region of interest" description="Disordered" evidence="12">
    <location>
        <begin position="289"/>
        <end position="332"/>
    </location>
</feature>
<proteinExistence type="inferred from homology"/>
<feature type="compositionally biased region" description="Acidic residues" evidence="12">
    <location>
        <begin position="712"/>
        <end position="727"/>
    </location>
</feature>
<evidence type="ECO:0000256" key="2">
    <source>
        <dbReference type="ARBA" id="ARBA00012513"/>
    </source>
</evidence>
<dbReference type="InterPro" id="IPR008271">
    <property type="entry name" value="Ser/Thr_kinase_AS"/>
</dbReference>
<keyword evidence="11" id="KW-0175">Coiled coil</keyword>
<evidence type="ECO:0000256" key="7">
    <source>
        <dbReference type="ARBA" id="ARBA00022840"/>
    </source>
</evidence>
<keyword evidence="6" id="KW-0418">Kinase</keyword>
<dbReference type="OrthoDB" id="248923at2759"/>
<dbReference type="AlphaFoldDB" id="A0A401Q5N1"/>
<keyword evidence="5 10" id="KW-0547">Nucleotide-binding</keyword>
<comment type="catalytic activity">
    <reaction evidence="8">
        <text>L-threonyl-[protein] + ATP = O-phospho-L-threonyl-[protein] + ADP + H(+)</text>
        <dbReference type="Rhea" id="RHEA:46608"/>
        <dbReference type="Rhea" id="RHEA-COMP:11060"/>
        <dbReference type="Rhea" id="RHEA-COMP:11605"/>
        <dbReference type="ChEBI" id="CHEBI:15378"/>
        <dbReference type="ChEBI" id="CHEBI:30013"/>
        <dbReference type="ChEBI" id="CHEBI:30616"/>
        <dbReference type="ChEBI" id="CHEBI:61977"/>
        <dbReference type="ChEBI" id="CHEBI:456216"/>
        <dbReference type="EC" id="2.7.11.1"/>
    </reaction>
</comment>
<dbReference type="InterPro" id="IPR017441">
    <property type="entry name" value="Protein_kinase_ATP_BS"/>
</dbReference>
<dbReference type="Gene3D" id="1.10.510.10">
    <property type="entry name" value="Transferase(Phosphotransferase) domain 1"/>
    <property type="match status" value="1"/>
</dbReference>
<dbReference type="EMBL" id="BFAA01009786">
    <property type="protein sequence ID" value="GCB80665.1"/>
    <property type="molecule type" value="Genomic_DNA"/>
</dbReference>
<feature type="compositionally biased region" description="Basic and acidic residues" evidence="12">
    <location>
        <begin position="702"/>
        <end position="711"/>
    </location>
</feature>
<dbReference type="InterPro" id="IPR000719">
    <property type="entry name" value="Prot_kinase_dom"/>
</dbReference>
<keyword evidence="15" id="KW-1185">Reference proteome</keyword>
<dbReference type="PROSITE" id="PS00107">
    <property type="entry name" value="PROTEIN_KINASE_ATP"/>
    <property type="match status" value="1"/>
</dbReference>
<keyword evidence="4" id="KW-0808">Transferase</keyword>
<evidence type="ECO:0000256" key="11">
    <source>
        <dbReference type="SAM" id="Coils"/>
    </source>
</evidence>
<dbReference type="PANTHER" id="PTHR44899">
    <property type="entry name" value="CAMK FAMILY PROTEIN KINASE"/>
    <property type="match status" value="1"/>
</dbReference>
<dbReference type="Proteomes" id="UP000288216">
    <property type="component" value="Unassembled WGS sequence"/>
</dbReference>
<dbReference type="GO" id="GO:0005524">
    <property type="term" value="F:ATP binding"/>
    <property type="evidence" value="ECO:0007669"/>
    <property type="project" value="UniProtKB-UniRule"/>
</dbReference>
<dbReference type="PROSITE" id="PS00108">
    <property type="entry name" value="PROTEIN_KINASE_ST"/>
    <property type="match status" value="1"/>
</dbReference>
<evidence type="ECO:0000256" key="9">
    <source>
        <dbReference type="ARBA" id="ARBA00048679"/>
    </source>
</evidence>
<evidence type="ECO:0000256" key="8">
    <source>
        <dbReference type="ARBA" id="ARBA00047899"/>
    </source>
</evidence>
<keyword evidence="7 10" id="KW-0067">ATP-binding</keyword>
<dbReference type="SMART" id="SM00220">
    <property type="entry name" value="S_TKc"/>
    <property type="match status" value="1"/>
</dbReference>
<evidence type="ECO:0000313" key="15">
    <source>
        <dbReference type="Proteomes" id="UP000288216"/>
    </source>
</evidence>
<dbReference type="PANTHER" id="PTHR44899:SF1">
    <property type="entry name" value="SERINE_THREONINE-PROTEIN KINASE NEK5"/>
    <property type="match status" value="1"/>
</dbReference>
<dbReference type="PROSITE" id="PS50011">
    <property type="entry name" value="PROTEIN_KINASE_DOM"/>
    <property type="match status" value="1"/>
</dbReference>
<dbReference type="EC" id="2.7.11.1" evidence="2"/>
<feature type="compositionally biased region" description="Basic and acidic residues" evidence="12">
    <location>
        <begin position="758"/>
        <end position="799"/>
    </location>
</feature>
<feature type="region of interest" description="Disordered" evidence="12">
    <location>
        <begin position="685"/>
        <end position="806"/>
    </location>
</feature>
<comment type="catalytic activity">
    <reaction evidence="9">
        <text>L-seryl-[protein] + ATP = O-phospho-L-seryl-[protein] + ADP + H(+)</text>
        <dbReference type="Rhea" id="RHEA:17989"/>
        <dbReference type="Rhea" id="RHEA-COMP:9863"/>
        <dbReference type="Rhea" id="RHEA-COMP:11604"/>
        <dbReference type="ChEBI" id="CHEBI:15378"/>
        <dbReference type="ChEBI" id="CHEBI:29999"/>
        <dbReference type="ChEBI" id="CHEBI:30616"/>
        <dbReference type="ChEBI" id="CHEBI:83421"/>
        <dbReference type="ChEBI" id="CHEBI:456216"/>
        <dbReference type="EC" id="2.7.11.1"/>
    </reaction>
</comment>
<evidence type="ECO:0000256" key="4">
    <source>
        <dbReference type="ARBA" id="ARBA00022679"/>
    </source>
</evidence>
<evidence type="ECO:0000256" key="10">
    <source>
        <dbReference type="PROSITE-ProRule" id="PRU10141"/>
    </source>
</evidence>
<feature type="binding site" evidence="10">
    <location>
        <position position="33"/>
    </location>
    <ligand>
        <name>ATP</name>
        <dbReference type="ChEBI" id="CHEBI:30616"/>
    </ligand>
</feature>
<sequence length="806" mass="93198">MDKYEVIRLLGEGAFGKAFLVKAKDDNRQVVVKEVKTATMHQKEKEASLKEVILMEKMKHPNIVLRENKSPTFPEISDCFMELGKFLRYLGISPAMTFMNLMEAENLVRTQVLDWFVQICLGLKHIHDRKILHRDIKTQNIFLCNKGVTLKLGDFGIARMLNNTMELAQTRIGTPYYLSPEICANRPYNNKTDIWSLGCVLYELATLNHPFEGSNLHQLVVRICKGHCAPINPRYTYDLRILSAQLFKVNPRDRPSITSILKKKFLEKRIIKYLSPELIKEEFSHTVIHRKKSPASRPTASNSQPAPKVQKAKCEMKRPPRPLMNKKQSPAHPEWKPLAVVNRPSFKQFNHLSAVKPPSSKIEGRYEHYHGYLDYMERRSNDHRTPPVPYNYLIEDCRQRMNHDPIQWPYAVHEEYMQRKLEAQQYKIKAEKQLGIRPRSSDPNEHQNQNLDVLAKQCAEQQAKKKAAKDEEYCQRLKEIRQQYYNQVKEIKGKMEVKENRPGISAETYHIDREKPAEEMAELQGQSKGKEPIEVTEEDLKQRRLHPQMERKAGEHTNKVKGGIKFEIMLDGELADEDSQQEEELDILNQTLTHEQGDNLKQKKWQFIEAGSILEDLANKTLEVTSSQMEATSKADQVMVMNADVPRNRNQWDQKPPDTLLNALLAAQLSSVYPTMHEDDTLTLIPTEESSDSKSNSASEIEVDKERLEPRSDDDDTNFEESEDELTEQLLESLQDLFNPEEKTQGSDGKGISQSTPDEVREQENEDHREMQASDMERKPEECCNEKDVYTPDPQKDYTEQNGATA</sequence>
<accession>A0A401Q5N1</accession>
<dbReference type="FunFam" id="1.10.510.10:FF:000172">
    <property type="entry name" value="serine/threonine-protein kinase Nek1 isoform X1"/>
    <property type="match status" value="1"/>
</dbReference>
<feature type="coiled-coil region" evidence="11">
    <location>
        <begin position="444"/>
        <end position="501"/>
    </location>
</feature>
<evidence type="ECO:0000259" key="13">
    <source>
        <dbReference type="PROSITE" id="PS50011"/>
    </source>
</evidence>
<comment type="similarity">
    <text evidence="1">Belongs to the protein kinase superfamily. NEK Ser/Thr protein kinase family. NIMA subfamily.</text>
</comment>
<name>A0A401Q5N1_SCYTO</name>
<reference evidence="14 15" key="1">
    <citation type="journal article" date="2018" name="Nat. Ecol. Evol.">
        <title>Shark genomes provide insights into elasmobranch evolution and the origin of vertebrates.</title>
        <authorList>
            <person name="Hara Y"/>
            <person name="Yamaguchi K"/>
            <person name="Onimaru K"/>
            <person name="Kadota M"/>
            <person name="Koyanagi M"/>
            <person name="Keeley SD"/>
            <person name="Tatsumi K"/>
            <person name="Tanaka K"/>
            <person name="Motone F"/>
            <person name="Kageyama Y"/>
            <person name="Nozu R"/>
            <person name="Adachi N"/>
            <person name="Nishimura O"/>
            <person name="Nakagawa R"/>
            <person name="Tanegashima C"/>
            <person name="Kiyatake I"/>
            <person name="Matsumoto R"/>
            <person name="Murakumo K"/>
            <person name="Nishida K"/>
            <person name="Terakita A"/>
            <person name="Kuratani S"/>
            <person name="Sato K"/>
            <person name="Hyodo S Kuraku.S."/>
        </authorList>
    </citation>
    <scope>NUCLEOTIDE SEQUENCE [LARGE SCALE GENOMIC DNA]</scope>
</reference>
<evidence type="ECO:0000256" key="6">
    <source>
        <dbReference type="ARBA" id="ARBA00022777"/>
    </source>
</evidence>
<evidence type="ECO:0000256" key="1">
    <source>
        <dbReference type="ARBA" id="ARBA00010886"/>
    </source>
</evidence>
<gene>
    <name evidence="14" type="ORF">scyTo_0016311</name>
</gene>